<dbReference type="InterPro" id="IPR053838">
    <property type="entry name" value="DUF6925"/>
</dbReference>
<accession>A0ABU0I266</accession>
<feature type="region of interest" description="Disordered" evidence="1">
    <location>
        <begin position="314"/>
        <end position="337"/>
    </location>
</feature>
<sequence>MRAGPEGDGPAMRGPEDAAALLRTLLADPETAWSLGSFGAIAEFVRDPDEAARAIDDGRLGLATERGAIALSPVPELRPLAYETAFASGWNHAIALCLPEEACAMAGRATVTELGPDAEAARPEDRGSILFDLGLGLRAVDACVRTADPGTLAALRQGAGRPLFSPGSPVAAALVAAGPHRVFLTRIGRIEVFTPIPGPGGTSPEGPHTHILPKLLSAGRTHAATTPIPAGLVPCGAIHPAHPYKDMLGRRIPFRRDRLEAFQRHLDVWGDPALVAVKRAAETGIEAGDRSSWPPGLRRRDVQGARRAAAVQAAFLRGDDPPPPSAGDEADGERGHA</sequence>
<evidence type="ECO:0008006" key="4">
    <source>
        <dbReference type="Google" id="ProtNLM"/>
    </source>
</evidence>
<gene>
    <name evidence="2" type="ORF">QO012_002646</name>
</gene>
<comment type="caution">
    <text evidence="2">The sequence shown here is derived from an EMBL/GenBank/DDBJ whole genome shotgun (WGS) entry which is preliminary data.</text>
</comment>
<evidence type="ECO:0000256" key="1">
    <source>
        <dbReference type="SAM" id="MobiDB-lite"/>
    </source>
</evidence>
<dbReference type="Proteomes" id="UP001231124">
    <property type="component" value="Unassembled WGS sequence"/>
</dbReference>
<evidence type="ECO:0000313" key="3">
    <source>
        <dbReference type="Proteomes" id="UP001231124"/>
    </source>
</evidence>
<organism evidence="2 3">
    <name type="scientific">Methylobacterium aerolatum</name>
    <dbReference type="NCBI Taxonomy" id="418708"/>
    <lineage>
        <taxon>Bacteria</taxon>
        <taxon>Pseudomonadati</taxon>
        <taxon>Pseudomonadota</taxon>
        <taxon>Alphaproteobacteria</taxon>
        <taxon>Hyphomicrobiales</taxon>
        <taxon>Methylobacteriaceae</taxon>
        <taxon>Methylobacterium</taxon>
    </lineage>
</organism>
<dbReference type="Pfam" id="PF21973">
    <property type="entry name" value="DUF6925"/>
    <property type="match status" value="1"/>
</dbReference>
<dbReference type="RefSeq" id="WP_238201806.1">
    <property type="nucleotide sequence ID" value="NZ_BPQE01000005.1"/>
</dbReference>
<protein>
    <recommendedName>
        <fullName evidence="4">Hedgehog/Intein (Hint) domain-containing protein</fullName>
    </recommendedName>
</protein>
<proteinExistence type="predicted"/>
<reference evidence="2 3" key="1">
    <citation type="submission" date="2023-07" db="EMBL/GenBank/DDBJ databases">
        <title>Genomic Encyclopedia of Type Strains, Phase IV (KMG-IV): sequencing the most valuable type-strain genomes for metagenomic binning, comparative biology and taxonomic classification.</title>
        <authorList>
            <person name="Goeker M."/>
        </authorList>
    </citation>
    <scope>NUCLEOTIDE SEQUENCE [LARGE SCALE GENOMIC DNA]</scope>
    <source>
        <strain evidence="2 3">DSM 19013</strain>
    </source>
</reference>
<dbReference type="EMBL" id="JAUSVP010000007">
    <property type="protein sequence ID" value="MDQ0448138.1"/>
    <property type="molecule type" value="Genomic_DNA"/>
</dbReference>
<name>A0ABU0I266_9HYPH</name>
<keyword evidence="3" id="KW-1185">Reference proteome</keyword>
<evidence type="ECO:0000313" key="2">
    <source>
        <dbReference type="EMBL" id="MDQ0448138.1"/>
    </source>
</evidence>